<evidence type="ECO:0000259" key="2">
    <source>
        <dbReference type="Pfam" id="PF09835"/>
    </source>
</evidence>
<protein>
    <recommendedName>
        <fullName evidence="2">DUF2062 domain-containing protein</fullName>
    </recommendedName>
</protein>
<dbReference type="OrthoDB" id="7360463at2"/>
<evidence type="ECO:0000313" key="3">
    <source>
        <dbReference type="EMBL" id="OYR14028.1"/>
    </source>
</evidence>
<keyword evidence="4" id="KW-1185">Reference proteome</keyword>
<dbReference type="AlphaFoldDB" id="A0A256FGX8"/>
<dbReference type="PANTHER" id="PTHR40547">
    <property type="entry name" value="SLL0298 PROTEIN"/>
    <property type="match status" value="1"/>
</dbReference>
<dbReference type="eggNOG" id="COG3216">
    <property type="taxonomic scope" value="Bacteria"/>
</dbReference>
<dbReference type="Proteomes" id="UP000216345">
    <property type="component" value="Unassembled WGS sequence"/>
</dbReference>
<accession>A0A256FGX8</accession>
<dbReference type="PANTHER" id="PTHR40547:SF1">
    <property type="entry name" value="SLL0298 PROTEIN"/>
    <property type="match status" value="1"/>
</dbReference>
<comment type="caution">
    <text evidence="3">The sequence shown here is derived from an EMBL/GenBank/DDBJ whole genome shotgun (WGS) entry which is preliminary data.</text>
</comment>
<organism evidence="3 4">
    <name type="scientific">Brucella rhizosphaerae</name>
    <dbReference type="NCBI Taxonomy" id="571254"/>
    <lineage>
        <taxon>Bacteria</taxon>
        <taxon>Pseudomonadati</taxon>
        <taxon>Pseudomonadota</taxon>
        <taxon>Alphaproteobacteria</taxon>
        <taxon>Hyphomicrobiales</taxon>
        <taxon>Brucellaceae</taxon>
        <taxon>Brucella/Ochrobactrum group</taxon>
        <taxon>Brucella</taxon>
    </lineage>
</organism>
<evidence type="ECO:0000313" key="4">
    <source>
        <dbReference type="Proteomes" id="UP000216345"/>
    </source>
</evidence>
<evidence type="ECO:0000256" key="1">
    <source>
        <dbReference type="SAM" id="Phobius"/>
    </source>
</evidence>
<dbReference type="EMBL" id="NNRK01000026">
    <property type="protein sequence ID" value="OYR14028.1"/>
    <property type="molecule type" value="Genomic_DNA"/>
</dbReference>
<gene>
    <name evidence="3" type="ORF">CEV32_0020</name>
</gene>
<dbReference type="InterPro" id="IPR018639">
    <property type="entry name" value="DUF2062"/>
</dbReference>
<name>A0A256FGX8_9HYPH</name>
<dbReference type="NCBIfam" id="NF047382">
    <property type="entry name" value="T4SS_eff_BspA"/>
    <property type="match status" value="1"/>
</dbReference>
<keyword evidence="1" id="KW-0812">Transmembrane</keyword>
<reference evidence="3 4" key="1">
    <citation type="submission" date="2017-07" db="EMBL/GenBank/DDBJ databases">
        <title>Phylogenetic study on the rhizospheric bacterium Ochrobactrum sp. A44.</title>
        <authorList>
            <person name="Krzyzanowska D.M."/>
            <person name="Ossowicki A."/>
            <person name="Rajewska M."/>
            <person name="Maciag T."/>
            <person name="Kaczynski Z."/>
            <person name="Czerwicka M."/>
            <person name="Jafra S."/>
        </authorList>
    </citation>
    <scope>NUCLEOTIDE SEQUENCE [LARGE SCALE GENOMIC DNA]</scope>
    <source>
        <strain evidence="3 4">PR17</strain>
    </source>
</reference>
<sequence>MLFQRRNPPTRKERLRLLVWPRRSFARSFKYGGKRVLRITASPHAVAAGLAVGVFSAFTPFFGFHLIIAIVLAYFLAGNIAAAALGTTLANPLTLPFIWGSTYELGRFVISGDIESAPPLHLGHALQTMKFGEVWTPLLKPMLFGSTILGAVFAVIAYFATRFAVAAFRRRRLERLAEKHNVRSRAPRVHSDAQRTL</sequence>
<keyword evidence="1" id="KW-0472">Membrane</keyword>
<feature type="transmembrane region" description="Helical" evidence="1">
    <location>
        <begin position="44"/>
        <end position="77"/>
    </location>
</feature>
<keyword evidence="1" id="KW-1133">Transmembrane helix</keyword>
<dbReference type="RefSeq" id="WP_094576538.1">
    <property type="nucleotide sequence ID" value="NZ_JBHEEL010000001.1"/>
</dbReference>
<proteinExistence type="predicted"/>
<feature type="domain" description="DUF2062" evidence="2">
    <location>
        <begin position="27"/>
        <end position="172"/>
    </location>
</feature>
<dbReference type="Pfam" id="PF09835">
    <property type="entry name" value="DUF2062"/>
    <property type="match status" value="1"/>
</dbReference>
<feature type="transmembrane region" description="Helical" evidence="1">
    <location>
        <begin position="142"/>
        <end position="165"/>
    </location>
</feature>